<keyword evidence="1" id="KW-0732">Signal</keyword>
<keyword evidence="3" id="KW-1185">Reference proteome</keyword>
<dbReference type="EMBL" id="JAVDTT010000002">
    <property type="protein sequence ID" value="MDR6841623.1"/>
    <property type="molecule type" value="Genomic_DNA"/>
</dbReference>
<reference evidence="2 3" key="1">
    <citation type="submission" date="2023-07" db="EMBL/GenBank/DDBJ databases">
        <title>Sorghum-associated microbial communities from plants grown in Nebraska, USA.</title>
        <authorList>
            <person name="Schachtman D."/>
        </authorList>
    </citation>
    <scope>NUCLEOTIDE SEQUENCE [LARGE SCALE GENOMIC DNA]</scope>
    <source>
        <strain evidence="2 3">BE107</strain>
    </source>
</reference>
<feature type="chain" id="PRO_5046628623" description="Curli production assembly/transport component CsgG" evidence="1">
    <location>
        <begin position="22"/>
        <end position="305"/>
    </location>
</feature>
<proteinExistence type="predicted"/>
<evidence type="ECO:0000256" key="1">
    <source>
        <dbReference type="SAM" id="SignalP"/>
    </source>
</evidence>
<dbReference type="Proteomes" id="UP001254759">
    <property type="component" value="Unassembled WGS sequence"/>
</dbReference>
<sequence>MKKGIYLAGLLISAAIAPAHAGTCEQDFKTIGDPRNGLTYRGTVRVSDLSVSSALGQLQKLAMDEGFQVGGESISGDAGELTFMQANVRPPLTIRALASSSGEVSIVTKPAPGQKFPAEAARAKICGMLAKLKGGKEGEAIAAAARAKSGTGRVIDAKAVDLSAEIGREVRKTTSTLNTRGLKDLLLGTYSSSGGSEIDATLAPLAAKYVGRTYRIDGQVYTASESFERDTVGRIDYLVTVTRGLLRVRQDSSYNNLNFSIECKMALDQQEYFSTLRAQDWVTLIGKVEEFTPQGMVLKDCRQAN</sequence>
<organism evidence="2 3">
    <name type="scientific">Pseudoxanthomonas sacheonensis</name>
    <dbReference type="NCBI Taxonomy" id="443615"/>
    <lineage>
        <taxon>Bacteria</taxon>
        <taxon>Pseudomonadati</taxon>
        <taxon>Pseudomonadota</taxon>
        <taxon>Gammaproteobacteria</taxon>
        <taxon>Lysobacterales</taxon>
        <taxon>Lysobacteraceae</taxon>
        <taxon>Pseudoxanthomonas</taxon>
    </lineage>
</organism>
<protein>
    <recommendedName>
        <fullName evidence="4">Curli production assembly/transport component CsgG</fullName>
    </recommendedName>
</protein>
<name>A0ABU1RS63_9GAMM</name>
<accession>A0ABU1RS63</accession>
<evidence type="ECO:0000313" key="2">
    <source>
        <dbReference type="EMBL" id="MDR6841623.1"/>
    </source>
</evidence>
<dbReference type="RefSeq" id="WP_310092577.1">
    <property type="nucleotide sequence ID" value="NZ_JAVDTT010000002.1"/>
</dbReference>
<comment type="caution">
    <text evidence="2">The sequence shown here is derived from an EMBL/GenBank/DDBJ whole genome shotgun (WGS) entry which is preliminary data.</text>
</comment>
<feature type="signal peptide" evidence="1">
    <location>
        <begin position="1"/>
        <end position="21"/>
    </location>
</feature>
<evidence type="ECO:0008006" key="4">
    <source>
        <dbReference type="Google" id="ProtNLM"/>
    </source>
</evidence>
<gene>
    <name evidence="2" type="ORF">J2W94_001908</name>
</gene>
<evidence type="ECO:0000313" key="3">
    <source>
        <dbReference type="Proteomes" id="UP001254759"/>
    </source>
</evidence>